<keyword evidence="3 5" id="KW-0378">Hydrolase</keyword>
<evidence type="ECO:0000259" key="6">
    <source>
        <dbReference type="PROSITE" id="PS00125"/>
    </source>
</evidence>
<protein>
    <recommendedName>
        <fullName evidence="5">Serine/threonine-protein phosphatase</fullName>
        <ecNumber evidence="5">3.1.3.16</ecNumber>
    </recommendedName>
</protein>
<dbReference type="AlphaFoldDB" id="A0A095B1E3"/>
<evidence type="ECO:0000256" key="4">
    <source>
        <dbReference type="ARBA" id="ARBA00023211"/>
    </source>
</evidence>
<proteinExistence type="inferred from homology"/>
<sequence length="130" mass="15054">MVLDQWIESVKTCKYLPENELRKLCSYVSELLIEECNVQPVSFPVTICGDIHGQFYDLLQLFRRGGKLPDRNYIFMGDFVDRGYYSLETLTFLLVLKAKYPAHITLLRGNHESRQVTQVPREIPFHGVGS</sequence>
<organism evidence="7">
    <name type="scientific">Schistosoma haematobium</name>
    <name type="common">Blood fluke</name>
    <dbReference type="NCBI Taxonomy" id="6185"/>
    <lineage>
        <taxon>Eukaryota</taxon>
        <taxon>Metazoa</taxon>
        <taxon>Spiralia</taxon>
        <taxon>Lophotrochozoa</taxon>
        <taxon>Platyhelminthes</taxon>
        <taxon>Trematoda</taxon>
        <taxon>Digenea</taxon>
        <taxon>Strigeidida</taxon>
        <taxon>Schistosomatoidea</taxon>
        <taxon>Schistosomatidae</taxon>
        <taxon>Schistosoma</taxon>
    </lineage>
</organism>
<evidence type="ECO:0000256" key="3">
    <source>
        <dbReference type="ARBA" id="ARBA00022801"/>
    </source>
</evidence>
<comment type="catalytic activity">
    <reaction evidence="5">
        <text>O-phospho-L-threonyl-[protein] + H2O = L-threonyl-[protein] + phosphate</text>
        <dbReference type="Rhea" id="RHEA:47004"/>
        <dbReference type="Rhea" id="RHEA-COMP:11060"/>
        <dbReference type="Rhea" id="RHEA-COMP:11605"/>
        <dbReference type="ChEBI" id="CHEBI:15377"/>
        <dbReference type="ChEBI" id="CHEBI:30013"/>
        <dbReference type="ChEBI" id="CHEBI:43474"/>
        <dbReference type="ChEBI" id="CHEBI:61977"/>
        <dbReference type="EC" id="3.1.3.16"/>
    </reaction>
</comment>
<evidence type="ECO:0000256" key="1">
    <source>
        <dbReference type="ARBA" id="ARBA00001936"/>
    </source>
</evidence>
<dbReference type="PRINTS" id="PR00114">
    <property type="entry name" value="STPHPHTASE"/>
</dbReference>
<dbReference type="PANTHER" id="PTHR45619">
    <property type="entry name" value="SERINE/THREONINE-PROTEIN PHOSPHATASE PP2A-RELATED"/>
    <property type="match status" value="1"/>
</dbReference>
<comment type="similarity">
    <text evidence="5">Belongs to the PPP phosphatase family.</text>
</comment>
<comment type="cofactor">
    <cofactor evidence="1">
        <name>Mn(2+)</name>
        <dbReference type="ChEBI" id="CHEBI:29035"/>
    </cofactor>
</comment>
<dbReference type="GO" id="GO:0046872">
    <property type="term" value="F:metal ion binding"/>
    <property type="evidence" value="ECO:0007669"/>
    <property type="project" value="UniProtKB-KW"/>
</dbReference>
<gene>
    <name evidence="7" type="ORF">MS3_09433</name>
</gene>
<dbReference type="GO" id="GO:0004722">
    <property type="term" value="F:protein serine/threonine phosphatase activity"/>
    <property type="evidence" value="ECO:0007669"/>
    <property type="project" value="UniProtKB-EC"/>
</dbReference>
<evidence type="ECO:0000256" key="2">
    <source>
        <dbReference type="ARBA" id="ARBA00022723"/>
    </source>
</evidence>
<feature type="domain" description="Serine/threonine specific protein phosphatases" evidence="6">
    <location>
        <begin position="107"/>
        <end position="112"/>
    </location>
</feature>
<dbReference type="EMBL" id="KL251649">
    <property type="protein sequence ID" value="KGB40936.1"/>
    <property type="molecule type" value="Genomic_DNA"/>
</dbReference>
<dbReference type="InterPro" id="IPR047129">
    <property type="entry name" value="PPA2-like"/>
</dbReference>
<dbReference type="STRING" id="6185.A0A095B1E3"/>
<keyword evidence="4" id="KW-0464">Manganese</keyword>
<reference evidence="7" key="1">
    <citation type="journal article" date="2012" name="Nat. Genet.">
        <title>Whole-genome sequence of Schistosoma haematobium.</title>
        <authorList>
            <person name="Young N.D."/>
            <person name="Jex A.R."/>
            <person name="Li B."/>
            <person name="Liu S."/>
            <person name="Yang L."/>
            <person name="Xiong Z."/>
            <person name="Li Y."/>
            <person name="Cantacessi C."/>
            <person name="Hall R.S."/>
            <person name="Xu X."/>
            <person name="Chen F."/>
            <person name="Wu X."/>
            <person name="Zerlotini A."/>
            <person name="Oliveira G."/>
            <person name="Hofmann A."/>
            <person name="Zhang G."/>
            <person name="Fang X."/>
            <person name="Kang Y."/>
            <person name="Campbell B.E."/>
            <person name="Loukas A."/>
            <person name="Ranganathan S."/>
            <person name="Rollinson D."/>
            <person name="Rinaldi G."/>
            <person name="Brindley P.J."/>
            <person name="Yang H."/>
            <person name="Wang J."/>
            <person name="Wang J."/>
            <person name="Gasser R.B."/>
        </authorList>
    </citation>
    <scope>NUCLEOTIDE SEQUENCE [LARGE SCALE GENOMIC DNA]</scope>
</reference>
<accession>A0A095B1E3</accession>
<dbReference type="InterPro" id="IPR004843">
    <property type="entry name" value="Calcineurin-like_PHP"/>
</dbReference>
<dbReference type="SMART" id="SM00156">
    <property type="entry name" value="PP2Ac"/>
    <property type="match status" value="1"/>
</dbReference>
<dbReference type="SUPFAM" id="SSF56300">
    <property type="entry name" value="Metallo-dependent phosphatases"/>
    <property type="match status" value="1"/>
</dbReference>
<dbReference type="PROSITE" id="PS00125">
    <property type="entry name" value="SER_THR_PHOSPHATASE"/>
    <property type="match status" value="1"/>
</dbReference>
<dbReference type="Pfam" id="PF00149">
    <property type="entry name" value="Metallophos"/>
    <property type="match status" value="1"/>
</dbReference>
<dbReference type="InterPro" id="IPR006186">
    <property type="entry name" value="Ser/Thr-sp_prot-phosphatase"/>
</dbReference>
<dbReference type="EC" id="3.1.3.16" evidence="5"/>
<keyword evidence="2" id="KW-0479">Metal-binding</keyword>
<dbReference type="Gene3D" id="3.60.21.10">
    <property type="match status" value="1"/>
</dbReference>
<evidence type="ECO:0000256" key="5">
    <source>
        <dbReference type="RuleBase" id="RU004273"/>
    </source>
</evidence>
<dbReference type="InterPro" id="IPR029052">
    <property type="entry name" value="Metallo-depent_PP-like"/>
</dbReference>
<evidence type="ECO:0000313" key="7">
    <source>
        <dbReference type="EMBL" id="KGB40936.1"/>
    </source>
</evidence>
<name>A0A095B1E3_SCHHA</name>